<reference evidence="2 3" key="1">
    <citation type="journal article" date="2018" name="Nat. Ecol. Evol.">
        <title>Genomic signatures of mitonuclear coevolution across populations of Tigriopus californicus.</title>
        <authorList>
            <person name="Barreto F.S."/>
            <person name="Watson E.T."/>
            <person name="Lima T.G."/>
            <person name="Willett C.S."/>
            <person name="Edmands S."/>
            <person name="Li W."/>
            <person name="Burton R.S."/>
        </authorList>
    </citation>
    <scope>NUCLEOTIDE SEQUENCE [LARGE SCALE GENOMIC DNA]</scope>
    <source>
        <strain evidence="2 3">San Diego</strain>
    </source>
</reference>
<protein>
    <recommendedName>
        <fullName evidence="4">Core-binding (CB) domain-containing protein</fullName>
    </recommendedName>
</protein>
<keyword evidence="1" id="KW-0238">DNA-binding</keyword>
<evidence type="ECO:0000256" key="1">
    <source>
        <dbReference type="ARBA" id="ARBA00023125"/>
    </source>
</evidence>
<accession>A0A553PL37</accession>
<proteinExistence type="predicted"/>
<evidence type="ECO:0008006" key="4">
    <source>
        <dbReference type="Google" id="ProtNLM"/>
    </source>
</evidence>
<sequence length="186" mass="21187">MSINDCDLVKNISRAADRALALKVNSKATPTWTVYRRAFDHFQNWYASTKLVTLPANVRTVELYLADIAFNKKSVASVELATAVIGAYHKLHGWATPCDHDTIKTILKGIKRQFSKPAKQRQPMTKTILKAILFHVSARWSDLVNLRTNDFKWSKEGIIIQFTTRKNDQEHVGHEVIITQCVSEFC</sequence>
<dbReference type="GO" id="GO:0003677">
    <property type="term" value="F:DNA binding"/>
    <property type="evidence" value="ECO:0007669"/>
    <property type="project" value="UniProtKB-KW"/>
</dbReference>
<dbReference type="AlphaFoldDB" id="A0A553PL37"/>
<dbReference type="SUPFAM" id="SSF56349">
    <property type="entry name" value="DNA breaking-rejoining enzymes"/>
    <property type="match status" value="1"/>
</dbReference>
<dbReference type="SUPFAM" id="SSF47823">
    <property type="entry name" value="lambda integrase-like, N-terminal domain"/>
    <property type="match status" value="1"/>
</dbReference>
<evidence type="ECO:0000313" key="2">
    <source>
        <dbReference type="EMBL" id="TRY78382.1"/>
    </source>
</evidence>
<dbReference type="EMBL" id="VCGU01000003">
    <property type="protein sequence ID" value="TRY78382.1"/>
    <property type="molecule type" value="Genomic_DNA"/>
</dbReference>
<dbReference type="Gene3D" id="1.10.150.130">
    <property type="match status" value="1"/>
</dbReference>
<gene>
    <name evidence="2" type="ORF">TCAL_13558</name>
</gene>
<dbReference type="Proteomes" id="UP000318571">
    <property type="component" value="Chromosome 11"/>
</dbReference>
<keyword evidence="3" id="KW-1185">Reference proteome</keyword>
<name>A0A553PL37_TIGCA</name>
<feature type="non-terminal residue" evidence="2">
    <location>
        <position position="186"/>
    </location>
</feature>
<dbReference type="InterPro" id="IPR010998">
    <property type="entry name" value="Integrase_recombinase_N"/>
</dbReference>
<evidence type="ECO:0000313" key="3">
    <source>
        <dbReference type="Proteomes" id="UP000318571"/>
    </source>
</evidence>
<organism evidence="2 3">
    <name type="scientific">Tigriopus californicus</name>
    <name type="common">Marine copepod</name>
    <dbReference type="NCBI Taxonomy" id="6832"/>
    <lineage>
        <taxon>Eukaryota</taxon>
        <taxon>Metazoa</taxon>
        <taxon>Ecdysozoa</taxon>
        <taxon>Arthropoda</taxon>
        <taxon>Crustacea</taxon>
        <taxon>Multicrustacea</taxon>
        <taxon>Hexanauplia</taxon>
        <taxon>Copepoda</taxon>
        <taxon>Harpacticoida</taxon>
        <taxon>Harpacticidae</taxon>
        <taxon>Tigriopus</taxon>
    </lineage>
</organism>
<dbReference type="InterPro" id="IPR011010">
    <property type="entry name" value="DNA_brk_join_enz"/>
</dbReference>
<comment type="caution">
    <text evidence="2">The sequence shown here is derived from an EMBL/GenBank/DDBJ whole genome shotgun (WGS) entry which is preliminary data.</text>
</comment>